<protein>
    <submittedName>
        <fullName evidence="1">Uncharacterized protein</fullName>
    </submittedName>
</protein>
<evidence type="ECO:0000313" key="2">
    <source>
        <dbReference type="Proteomes" id="UP000238348"/>
    </source>
</evidence>
<proteinExistence type="predicted"/>
<gene>
    <name evidence="1" type="ORF">SOCE26_035370</name>
</gene>
<reference evidence="1 2" key="1">
    <citation type="submission" date="2015-09" db="EMBL/GenBank/DDBJ databases">
        <title>Sorangium comparison.</title>
        <authorList>
            <person name="Zaburannyi N."/>
            <person name="Bunk B."/>
            <person name="Overmann J."/>
            <person name="Mueller R."/>
        </authorList>
    </citation>
    <scope>NUCLEOTIDE SEQUENCE [LARGE SCALE GENOMIC DNA]</scope>
    <source>
        <strain evidence="1 2">So ce26</strain>
    </source>
</reference>
<accession>A0A2L0ES66</accession>
<dbReference type="Proteomes" id="UP000238348">
    <property type="component" value="Chromosome"/>
</dbReference>
<evidence type="ECO:0000313" key="1">
    <source>
        <dbReference type="EMBL" id="AUX42110.1"/>
    </source>
</evidence>
<name>A0A2L0ES66_SORCE</name>
<dbReference type="EMBL" id="CP012673">
    <property type="protein sequence ID" value="AUX42110.1"/>
    <property type="molecule type" value="Genomic_DNA"/>
</dbReference>
<sequence length="304" mass="34118">MIRILRHARTRMSIFCGIPIAWSRYTEGSNAPPPLESALGPAMSLPSTRAAGRAHARHDYRNFAPLCSARWQAQMCVDEGPTVGKEWSTKLTHLTNYISRTFRAHFAHVSHGWHVSRTPVAFSTRTRAGNRPWADLLRRTSAIDALACPTCKDRMKLVARLARPAILPASFAAPRLIAPRSAIFDLRADGFIIAVDVTERDDDGRMRLCRQSDSWLTIARLLDIVAPLQVTARHLVAGIQRRQRGLDLQQEEIRERNEAIRLLRPREARAARPSGLRQIQSCSRILRCRGTTSSPASVPRTRGE</sequence>
<dbReference type="AlphaFoldDB" id="A0A2L0ES66"/>
<organism evidence="1 2">
    <name type="scientific">Sorangium cellulosum</name>
    <name type="common">Polyangium cellulosum</name>
    <dbReference type="NCBI Taxonomy" id="56"/>
    <lineage>
        <taxon>Bacteria</taxon>
        <taxon>Pseudomonadati</taxon>
        <taxon>Myxococcota</taxon>
        <taxon>Polyangia</taxon>
        <taxon>Polyangiales</taxon>
        <taxon>Polyangiaceae</taxon>
        <taxon>Sorangium</taxon>
    </lineage>
</organism>